<organism evidence="1 2">
    <name type="scientific">Melastoma candidum</name>
    <dbReference type="NCBI Taxonomy" id="119954"/>
    <lineage>
        <taxon>Eukaryota</taxon>
        <taxon>Viridiplantae</taxon>
        <taxon>Streptophyta</taxon>
        <taxon>Embryophyta</taxon>
        <taxon>Tracheophyta</taxon>
        <taxon>Spermatophyta</taxon>
        <taxon>Magnoliopsida</taxon>
        <taxon>eudicotyledons</taxon>
        <taxon>Gunneridae</taxon>
        <taxon>Pentapetalae</taxon>
        <taxon>rosids</taxon>
        <taxon>malvids</taxon>
        <taxon>Myrtales</taxon>
        <taxon>Melastomataceae</taxon>
        <taxon>Melastomatoideae</taxon>
        <taxon>Melastomateae</taxon>
        <taxon>Melastoma</taxon>
    </lineage>
</organism>
<accession>A0ACB9QYT8</accession>
<keyword evidence="2" id="KW-1185">Reference proteome</keyword>
<proteinExistence type="predicted"/>
<gene>
    <name evidence="1" type="ORF">MLD38_010122</name>
</gene>
<dbReference type="EMBL" id="CM042883">
    <property type="protein sequence ID" value="KAI4371818.1"/>
    <property type="molecule type" value="Genomic_DNA"/>
</dbReference>
<evidence type="ECO:0000313" key="2">
    <source>
        <dbReference type="Proteomes" id="UP001057402"/>
    </source>
</evidence>
<sequence length="303" mass="34748">MEVDASAAGRDWLDLPREILTTILLKLDVVEILTSAQRVCNQWRSVCLDPSMWRRIDMWNSSNLWDVDYDQTRMCMHAIDRSLGCCEDIAVQFFGNDQLLLYIAGSCSKLRRLRLVSCGGVSDEGLCEAVGKLPLLEEIELYHCELSGKALETIGRSCPRLKSFKLNNIGARLPLLEYNDEALAIAKNMPGLRHLMLFGNRMSNVGLMAILDGCPHLESLDLRQCYRVDLKDDLARRCERIKNLNRPLDCTEDYEFQEALSDSEDCEDYPTGFSDIDYFSDDYGNYFEFSGESDYDLSYFYYD</sequence>
<reference evidence="2" key="1">
    <citation type="journal article" date="2023" name="Front. Plant Sci.">
        <title>Chromosomal-level genome assembly of Melastoma candidum provides insights into trichome evolution.</title>
        <authorList>
            <person name="Zhong Y."/>
            <person name="Wu W."/>
            <person name="Sun C."/>
            <person name="Zou P."/>
            <person name="Liu Y."/>
            <person name="Dai S."/>
            <person name="Zhou R."/>
        </authorList>
    </citation>
    <scope>NUCLEOTIDE SEQUENCE [LARGE SCALE GENOMIC DNA]</scope>
</reference>
<name>A0ACB9QYT8_9MYRT</name>
<dbReference type="Proteomes" id="UP001057402">
    <property type="component" value="Chromosome 4"/>
</dbReference>
<evidence type="ECO:0000313" key="1">
    <source>
        <dbReference type="EMBL" id="KAI4371818.1"/>
    </source>
</evidence>
<protein>
    <submittedName>
        <fullName evidence="1">Uncharacterized protein</fullName>
    </submittedName>
</protein>
<comment type="caution">
    <text evidence="1">The sequence shown here is derived from an EMBL/GenBank/DDBJ whole genome shotgun (WGS) entry which is preliminary data.</text>
</comment>